<organism evidence="6 7">
    <name type="scientific">Accumulibacter regalis</name>
    <dbReference type="NCBI Taxonomy" id="522306"/>
    <lineage>
        <taxon>Bacteria</taxon>
        <taxon>Pseudomonadati</taxon>
        <taxon>Pseudomonadota</taxon>
        <taxon>Betaproteobacteria</taxon>
        <taxon>Candidatus Accumulibacter</taxon>
    </lineage>
</organism>
<dbReference type="SUPFAM" id="SSF51182">
    <property type="entry name" value="RmlC-like cupins"/>
    <property type="match status" value="1"/>
</dbReference>
<feature type="binding site" evidence="2">
    <location>
        <position position="59"/>
    </location>
    <ligand>
        <name>Fe cation</name>
        <dbReference type="ChEBI" id="CHEBI:24875"/>
    </ligand>
</feature>
<dbReference type="InterPro" id="IPR011051">
    <property type="entry name" value="RmlC_Cupin_sf"/>
</dbReference>
<dbReference type="PIRSF" id="PIRSF006232">
    <property type="entry name" value="Pirin"/>
    <property type="match status" value="1"/>
</dbReference>
<evidence type="ECO:0000256" key="1">
    <source>
        <dbReference type="ARBA" id="ARBA00008416"/>
    </source>
</evidence>
<dbReference type="InterPro" id="IPR012093">
    <property type="entry name" value="Pirin"/>
</dbReference>
<dbReference type="CDD" id="cd02247">
    <property type="entry name" value="cupin_pirin_C"/>
    <property type="match status" value="1"/>
</dbReference>
<keyword evidence="6" id="KW-0560">Oxidoreductase</keyword>
<evidence type="ECO:0000256" key="3">
    <source>
        <dbReference type="RuleBase" id="RU003457"/>
    </source>
</evidence>
<evidence type="ECO:0000256" key="2">
    <source>
        <dbReference type="PIRSR" id="PIRSR006232-1"/>
    </source>
</evidence>
<dbReference type="Pfam" id="PF05726">
    <property type="entry name" value="Pirin_C"/>
    <property type="match status" value="1"/>
</dbReference>
<dbReference type="STRING" id="1454004.AW11_02623"/>
<accession>A0A011R8N7</accession>
<dbReference type="InterPro" id="IPR003829">
    <property type="entry name" value="Pirin_N_dom"/>
</dbReference>
<comment type="cofactor">
    <cofactor evidence="2">
        <name>Fe cation</name>
        <dbReference type="ChEBI" id="CHEBI:24875"/>
    </cofactor>
    <text evidence="2">Binds 1 Fe cation per subunit.</text>
</comment>
<dbReference type="EMBL" id="JEMY01000034">
    <property type="protein sequence ID" value="EXI87494.1"/>
    <property type="molecule type" value="Genomic_DNA"/>
</dbReference>
<keyword evidence="2" id="KW-0408">Iron</keyword>
<dbReference type="CDD" id="cd02909">
    <property type="entry name" value="cupin_pirin_N"/>
    <property type="match status" value="1"/>
</dbReference>
<evidence type="ECO:0000313" key="7">
    <source>
        <dbReference type="Proteomes" id="UP000022141"/>
    </source>
</evidence>
<evidence type="ECO:0000313" key="6">
    <source>
        <dbReference type="EMBL" id="EXI87494.1"/>
    </source>
</evidence>
<comment type="similarity">
    <text evidence="1 3">Belongs to the pirin family.</text>
</comment>
<dbReference type="Pfam" id="PF02678">
    <property type="entry name" value="Pirin"/>
    <property type="match status" value="1"/>
</dbReference>
<name>A0A011R8N7_ACCRE</name>
<feature type="binding site" evidence="2">
    <location>
        <position position="105"/>
    </location>
    <ligand>
        <name>Fe cation</name>
        <dbReference type="ChEBI" id="CHEBI:24875"/>
    </ligand>
</feature>
<dbReference type="AlphaFoldDB" id="A0A011R8N7"/>
<dbReference type="Proteomes" id="UP000022141">
    <property type="component" value="Unassembled WGS sequence"/>
</dbReference>
<dbReference type="PANTHER" id="PTHR13903">
    <property type="entry name" value="PIRIN-RELATED"/>
    <property type="match status" value="1"/>
</dbReference>
<dbReference type="Gene3D" id="2.60.120.10">
    <property type="entry name" value="Jelly Rolls"/>
    <property type="match status" value="2"/>
</dbReference>
<feature type="domain" description="Pirin N-terminal" evidence="4">
    <location>
        <begin position="21"/>
        <end position="121"/>
    </location>
</feature>
<evidence type="ECO:0000259" key="4">
    <source>
        <dbReference type="Pfam" id="PF02678"/>
    </source>
</evidence>
<keyword evidence="7" id="KW-1185">Reference proteome</keyword>
<dbReference type="PATRIC" id="fig|1454004.3.peg.2711"/>
<evidence type="ECO:0000259" key="5">
    <source>
        <dbReference type="Pfam" id="PF05726"/>
    </source>
</evidence>
<sequence>MNTRNLQQVIRSIPTSDGAGVKLRRSLGHAPNLRLDPFLLLDEFSSENADDYIAGFPDHPHRGFETVTYMLDGHMLHEDHLGNRGDLRSGGAQWMTAGRGIIHSEIPQQQSGRMRGFQLWINLPAREKMKPAAYRDIPSEAIPRVMLAGGVEVKVIAGALTVGAQTIAGPIQGISTEPLFLDVRLPAGTSFAQPLPAGHNAFLYPYEGRLGVGASDERRALAAHEAGILSPAEVVERLEVSADDGAAAFLLLAARPLREPVVQYGPFVMNSRDEIEQAVLDYQNGLLV</sequence>
<dbReference type="PANTHER" id="PTHR13903:SF8">
    <property type="entry name" value="PIRIN"/>
    <property type="match status" value="1"/>
</dbReference>
<protein>
    <submittedName>
        <fullName evidence="6">Quercetin 2,3-dioxygenase</fullName>
        <ecNumber evidence="6">1.13.11.24</ecNumber>
    </submittedName>
</protein>
<dbReference type="GO" id="GO:0046872">
    <property type="term" value="F:metal ion binding"/>
    <property type="evidence" value="ECO:0007669"/>
    <property type="project" value="UniProtKB-KW"/>
</dbReference>
<gene>
    <name evidence="6" type="primary">yhhW</name>
    <name evidence="6" type="ORF">AW11_02623</name>
</gene>
<dbReference type="GO" id="GO:0008127">
    <property type="term" value="F:quercetin 2,3-dioxygenase activity"/>
    <property type="evidence" value="ECO:0007669"/>
    <property type="project" value="UniProtKB-EC"/>
</dbReference>
<proteinExistence type="inferred from homology"/>
<feature type="domain" description="Pirin C-terminal" evidence="5">
    <location>
        <begin position="181"/>
        <end position="285"/>
    </location>
</feature>
<dbReference type="InterPro" id="IPR014710">
    <property type="entry name" value="RmlC-like_jellyroll"/>
</dbReference>
<dbReference type="eggNOG" id="COG1741">
    <property type="taxonomic scope" value="Bacteria"/>
</dbReference>
<comment type="caution">
    <text evidence="6">The sequence shown here is derived from an EMBL/GenBank/DDBJ whole genome shotgun (WGS) entry which is preliminary data.</text>
</comment>
<dbReference type="EC" id="1.13.11.24" evidence="6"/>
<dbReference type="InterPro" id="IPR008778">
    <property type="entry name" value="Pirin_C_dom"/>
</dbReference>
<keyword evidence="2" id="KW-0479">Metal-binding</keyword>
<feature type="binding site" evidence="2">
    <location>
        <position position="103"/>
    </location>
    <ligand>
        <name>Fe cation</name>
        <dbReference type="ChEBI" id="CHEBI:24875"/>
    </ligand>
</feature>
<feature type="binding site" evidence="2">
    <location>
        <position position="61"/>
    </location>
    <ligand>
        <name>Fe cation</name>
        <dbReference type="ChEBI" id="CHEBI:24875"/>
    </ligand>
</feature>
<reference evidence="6" key="1">
    <citation type="submission" date="2014-02" db="EMBL/GenBank/DDBJ databases">
        <title>Expanding our view of genomic diversity in Candidatus Accumulibacter clades.</title>
        <authorList>
            <person name="Skennerton C.T."/>
            <person name="Barr J.J."/>
            <person name="Slater F.R."/>
            <person name="Bond P.L."/>
            <person name="Tyson G.W."/>
        </authorList>
    </citation>
    <scope>NUCLEOTIDE SEQUENCE [LARGE SCALE GENOMIC DNA]</scope>
</reference>